<protein>
    <recommendedName>
        <fullName evidence="3">Zn(2)-C6 fungal-type domain-containing protein</fullName>
    </recommendedName>
</protein>
<feature type="domain" description="Zn(2)-C6 fungal-type" evidence="3">
    <location>
        <begin position="10"/>
        <end position="38"/>
    </location>
</feature>
<dbReference type="PROSITE" id="PS50048">
    <property type="entry name" value="ZN2_CY6_FUNGAL_2"/>
    <property type="match status" value="1"/>
</dbReference>
<name>A0A6A6CU13_ZASCE</name>
<feature type="compositionally biased region" description="Low complexity" evidence="2">
    <location>
        <begin position="469"/>
        <end position="481"/>
    </location>
</feature>
<evidence type="ECO:0000256" key="1">
    <source>
        <dbReference type="ARBA" id="ARBA00023242"/>
    </source>
</evidence>
<dbReference type="EMBL" id="ML993585">
    <property type="protein sequence ID" value="KAF2170644.1"/>
    <property type="molecule type" value="Genomic_DNA"/>
</dbReference>
<dbReference type="InterPro" id="IPR036864">
    <property type="entry name" value="Zn2-C6_fun-type_DNA-bd_sf"/>
</dbReference>
<evidence type="ECO:0000259" key="3">
    <source>
        <dbReference type="PROSITE" id="PS50048"/>
    </source>
</evidence>
<proteinExistence type="predicted"/>
<evidence type="ECO:0000313" key="5">
    <source>
        <dbReference type="Proteomes" id="UP000799537"/>
    </source>
</evidence>
<evidence type="ECO:0000313" key="4">
    <source>
        <dbReference type="EMBL" id="KAF2170644.1"/>
    </source>
</evidence>
<sequence>MVGVAGRSKGCATCRRRKVKCDSTHPACGRCSKAGLTCEGYERYAVFLRKDLDGWQKRKPLEETRPRVKTKPLTMSTGEAELECNNRRRIPLLELRSIAIQAVPFMDYFFRDFICSTDPKILKQDYIDPDTWTYGLKYIKGSDSLLHNVLIAVSMVYCGKTRRDRDLLVQGQTWYCRSLCQLSHLLNNDTSSRDDEVLMSTSSFLAEELWMTAPWDSAGKSVRQKVADCGLLLGDILQQVETALGGKGSSSANDTVKLMEECLMLDMRLVILGGEPPGLLTTEPESADILKAQSNEISDCFSIVDIASKLRLGITILGIRLRIHEAIKSLACTIIVPKNMAHRQPSNQQSTNLATSTLDLVEQYLALEIGSIAKGRHVFALERARVFLEQDDEELSRCDKLLRIVHVDDWDNDYKKHVGKAVLAGRHLWKAFRSKMLVRGLSYASASFSTLFRAQPDNSTAIANSVLDQQRPLQPGQKQQPTSDRLATNTHKTTFTSFDIMKLATTLCSLAMGISVAVAGPTPSSTDILSVNTPPDTGTCFAYNSPLNSYNRYEIKVGRPYIRGEGCEPIKDTLIEHIGAVAKWVCTADGGDDSTILTFIAGTGDVDEDNAKVMDTLHVAYPMVAFDGDSCIVKPVKKPLASRSTPDYATCSTDPDFATSKQAYSIILGRPYIEGLGCEPIEATLIEHTGDVVDWHCDDDGHGGTHIAFQSGPSFDWDANMKVLDALHEAYPMVTFDDLCVAVPVKQRSLSERIPLDSGKCFRCNYPHVEEGSYLVDVGRPYNQGAGCDPVKTTLIEHIGRVVEYNCVDDGEGGTTLRFFAGTNATTEHDNIKVFVALEEAYPTVSFQDDQCIVKTV</sequence>
<keyword evidence="1" id="KW-0539">Nucleus</keyword>
<keyword evidence="5" id="KW-1185">Reference proteome</keyword>
<dbReference type="Gene3D" id="4.10.240.10">
    <property type="entry name" value="Zn(2)-C6 fungal-type DNA-binding domain"/>
    <property type="match status" value="1"/>
</dbReference>
<dbReference type="GO" id="GO:0000981">
    <property type="term" value="F:DNA-binding transcription factor activity, RNA polymerase II-specific"/>
    <property type="evidence" value="ECO:0007669"/>
    <property type="project" value="InterPro"/>
</dbReference>
<dbReference type="SUPFAM" id="SSF57701">
    <property type="entry name" value="Zn2/Cys6 DNA-binding domain"/>
    <property type="match status" value="1"/>
</dbReference>
<dbReference type="OrthoDB" id="3525185at2759"/>
<accession>A0A6A6CU13</accession>
<dbReference type="GO" id="GO:0008270">
    <property type="term" value="F:zinc ion binding"/>
    <property type="evidence" value="ECO:0007669"/>
    <property type="project" value="InterPro"/>
</dbReference>
<dbReference type="Pfam" id="PF00172">
    <property type="entry name" value="Zn_clus"/>
    <property type="match status" value="1"/>
</dbReference>
<dbReference type="RefSeq" id="XP_033671533.1">
    <property type="nucleotide sequence ID" value="XM_033811862.1"/>
</dbReference>
<dbReference type="InterPro" id="IPR053178">
    <property type="entry name" value="Osmoadaptation_assoc"/>
</dbReference>
<organism evidence="4 5">
    <name type="scientific">Zasmidium cellare ATCC 36951</name>
    <dbReference type="NCBI Taxonomy" id="1080233"/>
    <lineage>
        <taxon>Eukaryota</taxon>
        <taxon>Fungi</taxon>
        <taxon>Dikarya</taxon>
        <taxon>Ascomycota</taxon>
        <taxon>Pezizomycotina</taxon>
        <taxon>Dothideomycetes</taxon>
        <taxon>Dothideomycetidae</taxon>
        <taxon>Mycosphaerellales</taxon>
        <taxon>Mycosphaerellaceae</taxon>
        <taxon>Zasmidium</taxon>
    </lineage>
</organism>
<dbReference type="GeneID" id="54565134"/>
<dbReference type="PANTHER" id="PTHR38111">
    <property type="entry name" value="ZN(2)-C6 FUNGAL-TYPE DOMAIN-CONTAINING PROTEIN-RELATED"/>
    <property type="match status" value="1"/>
</dbReference>
<dbReference type="PROSITE" id="PS00463">
    <property type="entry name" value="ZN2_CY6_FUNGAL_1"/>
    <property type="match status" value="1"/>
</dbReference>
<reference evidence="4" key="1">
    <citation type="journal article" date="2020" name="Stud. Mycol.">
        <title>101 Dothideomycetes genomes: a test case for predicting lifestyles and emergence of pathogens.</title>
        <authorList>
            <person name="Haridas S."/>
            <person name="Albert R."/>
            <person name="Binder M."/>
            <person name="Bloem J."/>
            <person name="Labutti K."/>
            <person name="Salamov A."/>
            <person name="Andreopoulos B."/>
            <person name="Baker S."/>
            <person name="Barry K."/>
            <person name="Bills G."/>
            <person name="Bluhm B."/>
            <person name="Cannon C."/>
            <person name="Castanera R."/>
            <person name="Culley D."/>
            <person name="Daum C."/>
            <person name="Ezra D."/>
            <person name="Gonzalez J."/>
            <person name="Henrissat B."/>
            <person name="Kuo A."/>
            <person name="Liang C."/>
            <person name="Lipzen A."/>
            <person name="Lutzoni F."/>
            <person name="Magnuson J."/>
            <person name="Mondo S."/>
            <person name="Nolan M."/>
            <person name="Ohm R."/>
            <person name="Pangilinan J."/>
            <person name="Park H.-J."/>
            <person name="Ramirez L."/>
            <person name="Alfaro M."/>
            <person name="Sun H."/>
            <person name="Tritt A."/>
            <person name="Yoshinaga Y."/>
            <person name="Zwiers L.-H."/>
            <person name="Turgeon B."/>
            <person name="Goodwin S."/>
            <person name="Spatafora J."/>
            <person name="Crous P."/>
            <person name="Grigoriev I."/>
        </authorList>
    </citation>
    <scope>NUCLEOTIDE SEQUENCE</scope>
    <source>
        <strain evidence="4">ATCC 36951</strain>
    </source>
</reference>
<dbReference type="PANTHER" id="PTHR38111:SF9">
    <property type="entry name" value="ZN(2)-C6 FUNGAL-TYPE DOMAIN-CONTAINING PROTEIN"/>
    <property type="match status" value="1"/>
</dbReference>
<feature type="region of interest" description="Disordered" evidence="2">
    <location>
        <begin position="468"/>
        <end position="487"/>
    </location>
</feature>
<dbReference type="CDD" id="cd00067">
    <property type="entry name" value="GAL4"/>
    <property type="match status" value="1"/>
</dbReference>
<dbReference type="Proteomes" id="UP000799537">
    <property type="component" value="Unassembled WGS sequence"/>
</dbReference>
<dbReference type="SMART" id="SM00066">
    <property type="entry name" value="GAL4"/>
    <property type="match status" value="1"/>
</dbReference>
<evidence type="ECO:0000256" key="2">
    <source>
        <dbReference type="SAM" id="MobiDB-lite"/>
    </source>
</evidence>
<dbReference type="AlphaFoldDB" id="A0A6A6CU13"/>
<gene>
    <name evidence="4" type="ORF">M409DRAFT_51649</name>
</gene>
<dbReference type="InterPro" id="IPR001138">
    <property type="entry name" value="Zn2Cys6_DnaBD"/>
</dbReference>